<dbReference type="InterPro" id="IPR050226">
    <property type="entry name" value="NagZ_Beta-hexosaminidase"/>
</dbReference>
<dbReference type="InterPro" id="IPR019800">
    <property type="entry name" value="Glyco_hydro_3_AS"/>
</dbReference>
<organism evidence="11 12">
    <name type="scientific">Oceanobacillus profundus</name>
    <dbReference type="NCBI Taxonomy" id="372463"/>
    <lineage>
        <taxon>Bacteria</taxon>
        <taxon>Bacillati</taxon>
        <taxon>Bacillota</taxon>
        <taxon>Bacilli</taxon>
        <taxon>Bacillales</taxon>
        <taxon>Bacillaceae</taxon>
        <taxon>Oceanobacillus</taxon>
    </lineage>
</organism>
<dbReference type="InterPro" id="IPR036881">
    <property type="entry name" value="Glyco_hydro_3_C_sf"/>
</dbReference>
<comment type="catalytic activity">
    <reaction evidence="1">
        <text>Hydrolysis of terminal non-reducing N-acetyl-D-hexosamine residues in N-acetyl-beta-D-hexosaminides.</text>
        <dbReference type="EC" id="3.2.1.52"/>
    </reaction>
</comment>
<dbReference type="InterPro" id="IPR002772">
    <property type="entry name" value="Glyco_hydro_3_C"/>
</dbReference>
<dbReference type="SUPFAM" id="SSF51445">
    <property type="entry name" value="(Trans)glycosidases"/>
    <property type="match status" value="1"/>
</dbReference>
<dbReference type="InterPro" id="IPR001764">
    <property type="entry name" value="Glyco_hydro_3_N"/>
</dbReference>
<evidence type="ECO:0000256" key="4">
    <source>
        <dbReference type="ARBA" id="ARBA00022801"/>
    </source>
</evidence>
<evidence type="ECO:0000256" key="5">
    <source>
        <dbReference type="ARBA" id="ARBA00023295"/>
    </source>
</evidence>
<dbReference type="Pfam" id="PF00933">
    <property type="entry name" value="Glyco_hydro_3"/>
    <property type="match status" value="1"/>
</dbReference>
<dbReference type="InterPro" id="IPR036962">
    <property type="entry name" value="Glyco_hydro_3_N_sf"/>
</dbReference>
<evidence type="ECO:0000256" key="1">
    <source>
        <dbReference type="ARBA" id="ARBA00001231"/>
    </source>
</evidence>
<dbReference type="GO" id="GO:0009254">
    <property type="term" value="P:peptidoglycan turnover"/>
    <property type="evidence" value="ECO:0007669"/>
    <property type="project" value="TreeGrafter"/>
</dbReference>
<dbReference type="EMBL" id="QWEH01000006">
    <property type="protein sequence ID" value="RHW32276.1"/>
    <property type="molecule type" value="Genomic_DNA"/>
</dbReference>
<comment type="similarity">
    <text evidence="2 6">Belongs to the glycosyl hydrolase 3 family.</text>
</comment>
<proteinExistence type="inferred from homology"/>
<feature type="domain" description="Glycoside hydrolase family 3 C-terminal" evidence="9">
    <location>
        <begin position="446"/>
        <end position="599"/>
    </location>
</feature>
<comment type="caution">
    <text evidence="11">The sequence shown here is derived from an EMBL/GenBank/DDBJ whole genome shotgun (WGS) entry which is preliminary data.</text>
</comment>
<dbReference type="GO" id="GO:0005975">
    <property type="term" value="P:carbohydrate metabolic process"/>
    <property type="evidence" value="ECO:0007669"/>
    <property type="project" value="InterPro"/>
</dbReference>
<dbReference type="PANTHER" id="PTHR30480">
    <property type="entry name" value="BETA-HEXOSAMINIDASE-RELATED"/>
    <property type="match status" value="1"/>
</dbReference>
<keyword evidence="7" id="KW-1133">Transmembrane helix</keyword>
<evidence type="ECO:0000256" key="2">
    <source>
        <dbReference type="ARBA" id="ARBA00005336"/>
    </source>
</evidence>
<protein>
    <recommendedName>
        <fullName evidence="3">beta-N-acetylhexosaminidase</fullName>
        <ecNumber evidence="3">3.2.1.52</ecNumber>
    </recommendedName>
</protein>
<dbReference type="AlphaFoldDB" id="A0A417YHI8"/>
<dbReference type="PROSITE" id="PS00775">
    <property type="entry name" value="GLYCOSYL_HYDROL_F3"/>
    <property type="match status" value="1"/>
</dbReference>
<dbReference type="Proteomes" id="UP000285456">
    <property type="component" value="Unassembled WGS sequence"/>
</dbReference>
<accession>A0A417YHI8</accession>
<reference evidence="11 12" key="1">
    <citation type="journal article" date="2007" name="Int. J. Syst. Evol. Microbiol.">
        <title>Oceanobacillus profundus sp. nov., isolated from a deep-sea sediment core.</title>
        <authorList>
            <person name="Kim Y.G."/>
            <person name="Choi D.H."/>
            <person name="Hyun S."/>
            <person name="Cho B.C."/>
        </authorList>
    </citation>
    <scope>NUCLEOTIDE SEQUENCE [LARGE SCALE GENOMIC DNA]</scope>
    <source>
        <strain evidence="11 12">DSM 18246</strain>
    </source>
</reference>
<dbReference type="EC" id="3.2.1.52" evidence="3"/>
<feature type="domain" description="FIMAH" evidence="10">
    <location>
        <begin position="614"/>
        <end position="694"/>
    </location>
</feature>
<keyword evidence="7" id="KW-0472">Membrane</keyword>
<dbReference type="Pfam" id="PF22888">
    <property type="entry name" value="FIMAH"/>
    <property type="match status" value="1"/>
</dbReference>
<dbReference type="Pfam" id="PF01915">
    <property type="entry name" value="Glyco_hydro_3_C"/>
    <property type="match status" value="1"/>
</dbReference>
<evidence type="ECO:0000313" key="12">
    <source>
        <dbReference type="Proteomes" id="UP000285456"/>
    </source>
</evidence>
<evidence type="ECO:0000313" key="11">
    <source>
        <dbReference type="EMBL" id="RHW32276.1"/>
    </source>
</evidence>
<gene>
    <name evidence="11" type="ORF">D1B32_10965</name>
</gene>
<dbReference type="InterPro" id="IPR054470">
    <property type="entry name" value="FIMAH_dom"/>
</dbReference>
<dbReference type="Gene3D" id="3.20.20.300">
    <property type="entry name" value="Glycoside hydrolase, family 3, N-terminal domain"/>
    <property type="match status" value="1"/>
</dbReference>
<evidence type="ECO:0000256" key="6">
    <source>
        <dbReference type="RuleBase" id="RU361161"/>
    </source>
</evidence>
<keyword evidence="12" id="KW-1185">Reference proteome</keyword>
<name>A0A417YHI8_9BACI</name>
<dbReference type="InterPro" id="IPR017853">
    <property type="entry name" value="GH"/>
</dbReference>
<dbReference type="GO" id="GO:0004563">
    <property type="term" value="F:beta-N-acetylhexosaminidase activity"/>
    <property type="evidence" value="ECO:0007669"/>
    <property type="project" value="UniProtKB-EC"/>
</dbReference>
<feature type="domain" description="Glycoside hydrolase family 3 N-terminal" evidence="8">
    <location>
        <begin position="68"/>
        <end position="408"/>
    </location>
</feature>
<feature type="transmembrane region" description="Helical" evidence="7">
    <location>
        <begin position="25"/>
        <end position="43"/>
    </location>
</feature>
<evidence type="ECO:0000259" key="9">
    <source>
        <dbReference type="Pfam" id="PF01915"/>
    </source>
</evidence>
<evidence type="ECO:0000259" key="8">
    <source>
        <dbReference type="Pfam" id="PF00933"/>
    </source>
</evidence>
<dbReference type="FunFam" id="3.20.20.300:FF:000014">
    <property type="entry name" value="Beta-hexosaminidase, lipoprotein"/>
    <property type="match status" value="1"/>
</dbReference>
<keyword evidence="4 6" id="KW-0378">Hydrolase</keyword>
<evidence type="ECO:0000256" key="7">
    <source>
        <dbReference type="SAM" id="Phobius"/>
    </source>
</evidence>
<dbReference type="PANTHER" id="PTHR30480:SF13">
    <property type="entry name" value="BETA-HEXOSAMINIDASE"/>
    <property type="match status" value="1"/>
</dbReference>
<keyword evidence="7" id="KW-0812">Transmembrane</keyword>
<evidence type="ECO:0000259" key="10">
    <source>
        <dbReference type="Pfam" id="PF22888"/>
    </source>
</evidence>
<keyword evidence="5 6" id="KW-0326">Glycosidase</keyword>
<evidence type="ECO:0000256" key="3">
    <source>
        <dbReference type="ARBA" id="ARBA00012663"/>
    </source>
</evidence>
<sequence length="699" mass="75622">MGVKDPLYGFNVAIRRSKGGIYVKLKYVLTILLLTLLIVSIPLSSLANQTGEAGNHDAMIREIMEEMTLEERVGQLFIVHVYGKTPTDPAYELINIANNRGGKDFQEVIENYHIGGVIYFNWTDNIGTPLDVEQVNALSNGLQDIALEQDQEIPLYISTDQEGGIVQRATSPATVFPGNMALGAARLDNYAAQTGSILGKELEALGVNMNFAPTVDVNLNPENPVIGVRSFGEDPDRVSRLGVEQIEALQGENVIATAKHFPGHGDTDVDSHYGLPIIDHDLETLHAVDLKPFKDAIDAGVDAIMTGHIVVPALDDSGLPATLSKPILTDLLREEMGFDGLIITDSLDMSGADVLPPEEVPVEAFKAGADILLNPANVEEAYTSVLEAVQSGEISEDRLNESVYRILQSKAEKGLFEDPYADPANLENIGTEANLQTAKEIAEKSITLVKNEQDVLPVSDAETVLVTGPSVAKPGLIADLLDDKGIKSDSFATATSPTAGQIDQAVELADTVDKVIITTYTANTNSQQQALVEALQATGKPIVVSAHRNPYDVMAFPDVDSYVASYSYLDVSMEAVAGVLAGEINPFGSLPVTIPGHYEIGEGLDYVDIPRSAAGMKQLVDQLDEAGEISNEEASRALNLHLTAVAQYEDRRLPDKVIKHLEGFRKLLDQQQVNEAISKKAHSYLDTEGLRLIEHWLEN</sequence>
<dbReference type="Gene3D" id="3.40.50.1700">
    <property type="entry name" value="Glycoside hydrolase family 3 C-terminal domain"/>
    <property type="match status" value="1"/>
</dbReference>
<dbReference type="SUPFAM" id="SSF52279">
    <property type="entry name" value="Beta-D-glucan exohydrolase, C-terminal domain"/>
    <property type="match status" value="1"/>
</dbReference>
<dbReference type="OrthoDB" id="9805821at2"/>